<dbReference type="PANTHER" id="PTHR21666:SF270">
    <property type="entry name" value="MUREIN HYDROLASE ACTIVATOR ENVC"/>
    <property type="match status" value="1"/>
</dbReference>
<name>A0ABY4AKQ3_9BURK</name>
<evidence type="ECO:0000256" key="1">
    <source>
        <dbReference type="SAM" id="SignalP"/>
    </source>
</evidence>
<dbReference type="InterPro" id="IPR050570">
    <property type="entry name" value="Cell_wall_metabolism_enzyme"/>
</dbReference>
<gene>
    <name evidence="3" type="ORF">DHf2319_02690</name>
</gene>
<dbReference type="InterPro" id="IPR011055">
    <property type="entry name" value="Dup_hybrid_motif"/>
</dbReference>
<keyword evidence="1" id="KW-0732">Signal</keyword>
<organism evidence="3 4">
    <name type="scientific">Orrella daihaiensis</name>
    <dbReference type="NCBI Taxonomy" id="2782176"/>
    <lineage>
        <taxon>Bacteria</taxon>
        <taxon>Pseudomonadati</taxon>
        <taxon>Pseudomonadota</taxon>
        <taxon>Betaproteobacteria</taxon>
        <taxon>Burkholderiales</taxon>
        <taxon>Alcaligenaceae</taxon>
        <taxon>Orrella</taxon>
    </lineage>
</organism>
<protein>
    <submittedName>
        <fullName evidence="3">M23 family metallopeptidase</fullName>
    </submittedName>
</protein>
<reference evidence="3 4" key="1">
    <citation type="submission" date="2020-11" db="EMBL/GenBank/DDBJ databases">
        <title>Algicoccus daihaiensis sp.nov., isolated from Daihai Lake in Inner Mongolia.</title>
        <authorList>
            <person name="Kai J."/>
        </authorList>
    </citation>
    <scope>NUCLEOTIDE SEQUENCE [LARGE SCALE GENOMIC DNA]</scope>
    <source>
        <strain evidence="4">f23</strain>
    </source>
</reference>
<feature type="signal peptide" evidence="1">
    <location>
        <begin position="1"/>
        <end position="35"/>
    </location>
</feature>
<dbReference type="Proteomes" id="UP000831607">
    <property type="component" value="Chromosome"/>
</dbReference>
<evidence type="ECO:0000313" key="4">
    <source>
        <dbReference type="Proteomes" id="UP000831607"/>
    </source>
</evidence>
<feature type="chain" id="PRO_5046642944" evidence="1">
    <location>
        <begin position="36"/>
        <end position="197"/>
    </location>
</feature>
<sequence length="197" mass="21426">MSIRTVNLIGKFRRHFVYGLLFCLSLASTPAGTLAAVEEQTVTPSLKRIEELFGVAGLTDTRVVWPVAGPYRISSSYGVRRHPIKRKPVFHHGLDIAAVSGTPIVAVAVGRVVFAGWRSGYGRVVEIEHGRGWLSRYAHAKSLTVRKGQLVLAGQMIGRVGRSGHATGAHLHLEFEASGKRIDPMAFWAEVSVSSSQ</sequence>
<dbReference type="CDD" id="cd12797">
    <property type="entry name" value="M23_peptidase"/>
    <property type="match status" value="1"/>
</dbReference>
<accession>A0ABY4AKQ3</accession>
<dbReference type="SUPFAM" id="SSF51261">
    <property type="entry name" value="Duplicated hybrid motif"/>
    <property type="match status" value="1"/>
</dbReference>
<dbReference type="InterPro" id="IPR016047">
    <property type="entry name" value="M23ase_b-sheet_dom"/>
</dbReference>
<feature type="domain" description="M23ase beta-sheet core" evidence="2">
    <location>
        <begin position="90"/>
        <end position="184"/>
    </location>
</feature>
<dbReference type="Gene3D" id="2.70.70.10">
    <property type="entry name" value="Glucose Permease (Domain IIA)"/>
    <property type="match status" value="1"/>
</dbReference>
<keyword evidence="4" id="KW-1185">Reference proteome</keyword>
<dbReference type="RefSeq" id="WP_243479259.1">
    <property type="nucleotide sequence ID" value="NZ_CP063982.1"/>
</dbReference>
<evidence type="ECO:0000259" key="2">
    <source>
        <dbReference type="Pfam" id="PF01551"/>
    </source>
</evidence>
<dbReference type="Pfam" id="PF01551">
    <property type="entry name" value="Peptidase_M23"/>
    <property type="match status" value="1"/>
</dbReference>
<dbReference type="EMBL" id="CP063982">
    <property type="protein sequence ID" value="UOD50847.1"/>
    <property type="molecule type" value="Genomic_DNA"/>
</dbReference>
<evidence type="ECO:0000313" key="3">
    <source>
        <dbReference type="EMBL" id="UOD50847.1"/>
    </source>
</evidence>
<dbReference type="PANTHER" id="PTHR21666">
    <property type="entry name" value="PEPTIDASE-RELATED"/>
    <property type="match status" value="1"/>
</dbReference>
<proteinExistence type="predicted"/>